<sequence length="109" mass="12445">MKLFIIDWSKELTTPLIDFCKKNADVVGIELRDGSEAYRKTGLLKPDVIVINYATKPSHCRQTADSIRQRKATSQIPIYFIDGAEEENELAEHMGICFSQEELQDLLLE</sequence>
<accession>A0ABW5NTD1</accession>
<gene>
    <name evidence="1" type="ORF">ACFSR3_03310</name>
</gene>
<evidence type="ECO:0008006" key="3">
    <source>
        <dbReference type="Google" id="ProtNLM"/>
    </source>
</evidence>
<evidence type="ECO:0000313" key="2">
    <source>
        <dbReference type="Proteomes" id="UP001597480"/>
    </source>
</evidence>
<keyword evidence="2" id="KW-1185">Reference proteome</keyword>
<dbReference type="RefSeq" id="WP_379819709.1">
    <property type="nucleotide sequence ID" value="NZ_JBHUMD010000005.1"/>
</dbReference>
<reference evidence="2" key="1">
    <citation type="journal article" date="2019" name="Int. J. Syst. Evol. Microbiol.">
        <title>The Global Catalogue of Microorganisms (GCM) 10K type strain sequencing project: providing services to taxonomists for standard genome sequencing and annotation.</title>
        <authorList>
            <consortium name="The Broad Institute Genomics Platform"/>
            <consortium name="The Broad Institute Genome Sequencing Center for Infectious Disease"/>
            <person name="Wu L."/>
            <person name="Ma J."/>
        </authorList>
    </citation>
    <scope>NUCLEOTIDE SEQUENCE [LARGE SCALE GENOMIC DNA]</scope>
    <source>
        <strain evidence="2">KCTC 42107</strain>
    </source>
</reference>
<comment type="caution">
    <text evidence="1">The sequence shown here is derived from an EMBL/GenBank/DDBJ whole genome shotgun (WGS) entry which is preliminary data.</text>
</comment>
<protein>
    <recommendedName>
        <fullName evidence="3">Response regulatory domain-containing protein</fullName>
    </recommendedName>
</protein>
<organism evidence="1 2">
    <name type="scientific">Flavobacterium suzhouense</name>
    <dbReference type="NCBI Taxonomy" id="1529638"/>
    <lineage>
        <taxon>Bacteria</taxon>
        <taxon>Pseudomonadati</taxon>
        <taxon>Bacteroidota</taxon>
        <taxon>Flavobacteriia</taxon>
        <taxon>Flavobacteriales</taxon>
        <taxon>Flavobacteriaceae</taxon>
        <taxon>Flavobacterium</taxon>
    </lineage>
</organism>
<dbReference type="EMBL" id="JBHUMD010000005">
    <property type="protein sequence ID" value="MFD2601072.1"/>
    <property type="molecule type" value="Genomic_DNA"/>
</dbReference>
<dbReference type="Proteomes" id="UP001597480">
    <property type="component" value="Unassembled WGS sequence"/>
</dbReference>
<evidence type="ECO:0000313" key="1">
    <source>
        <dbReference type="EMBL" id="MFD2601072.1"/>
    </source>
</evidence>
<name>A0ABW5NTD1_9FLAO</name>
<proteinExistence type="predicted"/>